<reference evidence="1" key="1">
    <citation type="submission" date="2020-05" db="EMBL/GenBank/DDBJ databases">
        <title>Large-scale comparative analyses of tick genomes elucidate their genetic diversity and vector capacities.</title>
        <authorList>
            <person name="Jia N."/>
            <person name="Wang J."/>
            <person name="Shi W."/>
            <person name="Du L."/>
            <person name="Sun Y."/>
            <person name="Zhan W."/>
            <person name="Jiang J."/>
            <person name="Wang Q."/>
            <person name="Zhang B."/>
            <person name="Ji P."/>
            <person name="Sakyi L.B."/>
            <person name="Cui X."/>
            <person name="Yuan T."/>
            <person name="Jiang B."/>
            <person name="Yang W."/>
            <person name="Lam T.T.-Y."/>
            <person name="Chang Q."/>
            <person name="Ding S."/>
            <person name="Wang X."/>
            <person name="Zhu J."/>
            <person name="Ruan X."/>
            <person name="Zhao L."/>
            <person name="Wei J."/>
            <person name="Que T."/>
            <person name="Du C."/>
            <person name="Cheng J."/>
            <person name="Dai P."/>
            <person name="Han X."/>
            <person name="Huang E."/>
            <person name="Gao Y."/>
            <person name="Liu J."/>
            <person name="Shao H."/>
            <person name="Ye R."/>
            <person name="Li L."/>
            <person name="Wei W."/>
            <person name="Wang X."/>
            <person name="Wang C."/>
            <person name="Yang T."/>
            <person name="Huo Q."/>
            <person name="Li W."/>
            <person name="Guo W."/>
            <person name="Chen H."/>
            <person name="Zhou L."/>
            <person name="Ni X."/>
            <person name="Tian J."/>
            <person name="Zhou Y."/>
            <person name="Sheng Y."/>
            <person name="Liu T."/>
            <person name="Pan Y."/>
            <person name="Xia L."/>
            <person name="Li J."/>
            <person name="Zhao F."/>
            <person name="Cao W."/>
        </authorList>
    </citation>
    <scope>NUCLEOTIDE SEQUENCE</scope>
    <source>
        <strain evidence="1">Hyas-2018</strain>
    </source>
</reference>
<accession>A0ACB7RMD1</accession>
<protein>
    <submittedName>
        <fullName evidence="1">Uncharacterized protein</fullName>
    </submittedName>
</protein>
<keyword evidence="2" id="KW-1185">Reference proteome</keyword>
<evidence type="ECO:0000313" key="1">
    <source>
        <dbReference type="EMBL" id="KAH6923821.1"/>
    </source>
</evidence>
<dbReference type="EMBL" id="CM023488">
    <property type="protein sequence ID" value="KAH6923821.1"/>
    <property type="molecule type" value="Genomic_DNA"/>
</dbReference>
<sequence length="377" mass="40526">MAEDDELLIPRQEPASIVRRLNNFVSNAKLRLYVKVAFVCSTSLVVVAAAAFCSATIKCEDVVVHPPNNISAVHISPSRTRIMWTPATITLDGRLVYKADICVTFESCTAGSSGSHCTTLQTQDTWLEFNSNAGTSYCVRLTAVAHFNDLVVNSRPATKEIETPMYAPGDFQVIANTTGPSSVLFTVWVPEIKNGALDRCYITDGGRSFSCNDHAGKESTVMVDDLKPETDYAFSVTFANVHGDQEISTSKVVFVTTPAGRTAFPPNKSQLARCVATVCRGCHGGRRRRIGAALRQSLADAAAQISRNLASCSLFSPCDFPPRPSTAGIRSRCEAGEASLPAPANARRRSSRRRSCGLASDATVGVVLTASSRSCFE</sequence>
<comment type="caution">
    <text evidence="1">The sequence shown here is derived from an EMBL/GenBank/DDBJ whole genome shotgun (WGS) entry which is preliminary data.</text>
</comment>
<dbReference type="Proteomes" id="UP000821845">
    <property type="component" value="Chromosome 8"/>
</dbReference>
<evidence type="ECO:0000313" key="2">
    <source>
        <dbReference type="Proteomes" id="UP000821845"/>
    </source>
</evidence>
<name>A0ACB7RMD1_HYAAI</name>
<gene>
    <name evidence="1" type="ORF">HPB50_007690</name>
</gene>
<organism evidence="1 2">
    <name type="scientific">Hyalomma asiaticum</name>
    <name type="common">Tick</name>
    <dbReference type="NCBI Taxonomy" id="266040"/>
    <lineage>
        <taxon>Eukaryota</taxon>
        <taxon>Metazoa</taxon>
        <taxon>Ecdysozoa</taxon>
        <taxon>Arthropoda</taxon>
        <taxon>Chelicerata</taxon>
        <taxon>Arachnida</taxon>
        <taxon>Acari</taxon>
        <taxon>Parasitiformes</taxon>
        <taxon>Ixodida</taxon>
        <taxon>Ixodoidea</taxon>
        <taxon>Ixodidae</taxon>
        <taxon>Hyalomminae</taxon>
        <taxon>Hyalomma</taxon>
    </lineage>
</organism>
<proteinExistence type="predicted"/>